<keyword evidence="3" id="KW-1185">Reference proteome</keyword>
<keyword evidence="1" id="KW-0812">Transmembrane</keyword>
<proteinExistence type="predicted"/>
<protein>
    <recommendedName>
        <fullName evidence="4">Phage tail tape measure protein</fullName>
    </recommendedName>
</protein>
<keyword evidence="1" id="KW-0472">Membrane</keyword>
<comment type="caution">
    <text evidence="2">The sequence shown here is derived from an EMBL/GenBank/DDBJ whole genome shotgun (WGS) entry which is preliminary data.</text>
</comment>
<sequence length="613" mass="63868">MAKPYQMMLKLQLSNGASKGLREIAKALKLVEDGAGRAQKNLSALEEILAKLKGKDDEKDKKKKTGEAMAGVADKMFGALKSPYEAAAEAAQAQSDFETLNLGAQNNAAVYAKAAALSHKTLGTGIADNISRIRELNDALGDLPKSLALSEDFAKYSFAAKVANGGKDVEGQTANAAKALALRGTPVTGAEAVMRSELDLQSKVNFATSGKVNGAEFVAAAKAGKQAYQHFDKEYLYGQFSAYMAQESGETAGANAQGAYATLVGGGMDGKAKGFLSQLGLLQARGKGKGGKGGEAGLSAANTALMEHRPDKFIAEVLAPAIRKKYGKIDDVKMVSLLSKNFDEHTASFIGDQIVNQPRLQSQTQKFQQASNYGSAYQQYLKSPKGAELAAAQAWKNLLTVIGSVYLPKVTDALLFFAKAMDKLGNWLGRFPVLTQIAVGAFALLAGALKIGGTVLALGGNFSWLGKAAKQVWPVLRMIVGGIVAFGEAAAALLTPVGAVIAAIVALGAVIAGAWYWFHKDAPKPNAPAIPAGATATGAVAAPRSLPPVAPRMAINAVPPPAPAPVFKVENKLDYRGITTRVLQEAGARMAGPPTGPNNFDGTMNLASVAYAG</sequence>
<keyword evidence="1" id="KW-1133">Transmembrane helix</keyword>
<feature type="transmembrane region" description="Helical" evidence="1">
    <location>
        <begin position="437"/>
        <end position="460"/>
    </location>
</feature>
<gene>
    <name evidence="2" type="ORF">GEV01_19830</name>
</gene>
<evidence type="ECO:0008006" key="4">
    <source>
        <dbReference type="Google" id="ProtNLM"/>
    </source>
</evidence>
<dbReference type="RefSeq" id="WP_152807291.1">
    <property type="nucleotide sequence ID" value="NZ_WHUF01000005.1"/>
</dbReference>
<evidence type="ECO:0000313" key="3">
    <source>
        <dbReference type="Proteomes" id="UP000444318"/>
    </source>
</evidence>
<feature type="transmembrane region" description="Helical" evidence="1">
    <location>
        <begin position="472"/>
        <end position="493"/>
    </location>
</feature>
<dbReference type="EMBL" id="WHUF01000005">
    <property type="protein sequence ID" value="MQA21765.1"/>
    <property type="molecule type" value="Genomic_DNA"/>
</dbReference>
<dbReference type="AlphaFoldDB" id="A0A843SB96"/>
<name>A0A843SB96_9BURK</name>
<organism evidence="2 3">
    <name type="scientific">Rugamonas rivuli</name>
    <dbReference type="NCBI Taxonomy" id="2743358"/>
    <lineage>
        <taxon>Bacteria</taxon>
        <taxon>Pseudomonadati</taxon>
        <taxon>Pseudomonadota</taxon>
        <taxon>Betaproteobacteria</taxon>
        <taxon>Burkholderiales</taxon>
        <taxon>Oxalobacteraceae</taxon>
        <taxon>Telluria group</taxon>
        <taxon>Rugamonas</taxon>
    </lineage>
</organism>
<evidence type="ECO:0000313" key="2">
    <source>
        <dbReference type="EMBL" id="MQA21765.1"/>
    </source>
</evidence>
<reference evidence="2 3" key="1">
    <citation type="submission" date="2019-10" db="EMBL/GenBank/DDBJ databases">
        <title>Two novel species isolated from a subtropical stream in China.</title>
        <authorList>
            <person name="Lu H."/>
        </authorList>
    </citation>
    <scope>NUCLEOTIDE SEQUENCE [LARGE SCALE GENOMIC DNA]</scope>
    <source>
        <strain evidence="2 3">FT103W</strain>
    </source>
</reference>
<dbReference type="Proteomes" id="UP000444318">
    <property type="component" value="Unassembled WGS sequence"/>
</dbReference>
<evidence type="ECO:0000256" key="1">
    <source>
        <dbReference type="SAM" id="Phobius"/>
    </source>
</evidence>
<feature type="transmembrane region" description="Helical" evidence="1">
    <location>
        <begin position="499"/>
        <end position="518"/>
    </location>
</feature>
<accession>A0A843SB96</accession>